<feature type="compositionally biased region" description="Polar residues" evidence="1">
    <location>
        <begin position="43"/>
        <end position="59"/>
    </location>
</feature>
<dbReference type="PROSITE" id="PS50213">
    <property type="entry name" value="FAS1"/>
    <property type="match status" value="1"/>
</dbReference>
<organism evidence="4">
    <name type="scientific">Pseudo-nitzschia australis</name>
    <dbReference type="NCBI Taxonomy" id="44445"/>
    <lineage>
        <taxon>Eukaryota</taxon>
        <taxon>Sar</taxon>
        <taxon>Stramenopiles</taxon>
        <taxon>Ochrophyta</taxon>
        <taxon>Bacillariophyta</taxon>
        <taxon>Bacillariophyceae</taxon>
        <taxon>Bacillariophycidae</taxon>
        <taxon>Bacillariales</taxon>
        <taxon>Bacillariaceae</taxon>
        <taxon>Pseudo-nitzschia</taxon>
    </lineage>
</organism>
<dbReference type="InterPro" id="IPR036378">
    <property type="entry name" value="FAS1_dom_sf"/>
</dbReference>
<dbReference type="Pfam" id="PF02469">
    <property type="entry name" value="Fasciclin"/>
    <property type="match status" value="1"/>
</dbReference>
<proteinExistence type="predicted"/>
<feature type="compositionally biased region" description="Polar residues" evidence="1">
    <location>
        <begin position="365"/>
        <end position="379"/>
    </location>
</feature>
<feature type="compositionally biased region" description="Low complexity" evidence="1">
    <location>
        <begin position="255"/>
        <end position="279"/>
    </location>
</feature>
<evidence type="ECO:0000256" key="1">
    <source>
        <dbReference type="SAM" id="MobiDB-lite"/>
    </source>
</evidence>
<feature type="region of interest" description="Disordered" evidence="1">
    <location>
        <begin position="38"/>
        <end position="59"/>
    </location>
</feature>
<sequence length="473" mass="50232">MTMVSCIALSLRRLAIVAILANSMLTSVVALTPQELEEKKNASKNVSQTTTSANANEGDSPNIINDVVDSLKNVLKESSAAADAAKGNATNTTTAESVLCADKQFSIFCGLFNETKNNSTANRAGLADWGLNYHEPFTLFAPVNTAFLTPVVTILPPGLSVRDFFDTHILNRALSFEGLSDNCYNELKTRNVGETTKTYCEVDGTARYQMGKGNVAEDRPMFLSRSFVNIRAGNGFIHAIDAFIKPSQFLTGALSPNTTPSNSPNVSPTSSPSDVLPNSPSVPPTSSPSDVPSSSPSDLPTSALTAVSSTDSSTSSSTEASSASSNGAAEFPFRIPNIAHAGENSTQKLLPTNRPSLRPSKRPANANQNTTNNMKTLPRTRQNAIKGSSAEQGDAAGTTLESVLCGDKQFSIFCSLFNETKQNNIILGRAGLADWGLNYQEPFTLFAPVDNDFLTPVDIVLPPEFTENGSNPG</sequence>
<evidence type="ECO:0000259" key="3">
    <source>
        <dbReference type="PROSITE" id="PS50213"/>
    </source>
</evidence>
<feature type="compositionally biased region" description="Polar residues" evidence="1">
    <location>
        <begin position="343"/>
        <end position="355"/>
    </location>
</feature>
<reference evidence="4" key="1">
    <citation type="submission" date="2021-01" db="EMBL/GenBank/DDBJ databases">
        <authorList>
            <person name="Corre E."/>
            <person name="Pelletier E."/>
            <person name="Niang G."/>
            <person name="Scheremetjew M."/>
            <person name="Finn R."/>
            <person name="Kale V."/>
            <person name="Holt S."/>
            <person name="Cochrane G."/>
            <person name="Meng A."/>
            <person name="Brown T."/>
            <person name="Cohen L."/>
        </authorList>
    </citation>
    <scope>NUCLEOTIDE SEQUENCE</scope>
    <source>
        <strain evidence="4">10249 10 AB</strain>
    </source>
</reference>
<feature type="chain" id="PRO_5030717643" description="FAS1 domain-containing protein" evidence="2">
    <location>
        <begin position="31"/>
        <end position="473"/>
    </location>
</feature>
<gene>
    <name evidence="4" type="ORF">PAUS00366_LOCUS6778</name>
</gene>
<evidence type="ECO:0000256" key="2">
    <source>
        <dbReference type="SAM" id="SignalP"/>
    </source>
</evidence>
<name>A0A7S4AFR9_9STRA</name>
<protein>
    <recommendedName>
        <fullName evidence="3">FAS1 domain-containing protein</fullName>
    </recommendedName>
</protein>
<feature type="signal peptide" evidence="2">
    <location>
        <begin position="1"/>
        <end position="30"/>
    </location>
</feature>
<dbReference type="SUPFAM" id="SSF82153">
    <property type="entry name" value="FAS1 domain"/>
    <property type="match status" value="1"/>
</dbReference>
<dbReference type="InterPro" id="IPR000782">
    <property type="entry name" value="FAS1_domain"/>
</dbReference>
<feature type="domain" description="FAS1" evidence="3">
    <location>
        <begin position="92"/>
        <end position="244"/>
    </location>
</feature>
<dbReference type="EMBL" id="HBIX01008814">
    <property type="protein sequence ID" value="CAE0714026.1"/>
    <property type="molecule type" value="Transcribed_RNA"/>
</dbReference>
<feature type="compositionally biased region" description="Low complexity" evidence="1">
    <location>
        <begin position="287"/>
        <end position="328"/>
    </location>
</feature>
<dbReference type="AlphaFoldDB" id="A0A7S4AFR9"/>
<feature type="region of interest" description="Disordered" evidence="1">
    <location>
        <begin position="341"/>
        <end position="379"/>
    </location>
</feature>
<feature type="region of interest" description="Disordered" evidence="1">
    <location>
        <begin position="254"/>
        <end position="328"/>
    </location>
</feature>
<accession>A0A7S4AFR9</accession>
<keyword evidence="2" id="KW-0732">Signal</keyword>
<dbReference type="Gene3D" id="2.30.180.10">
    <property type="entry name" value="FAS1 domain"/>
    <property type="match status" value="1"/>
</dbReference>
<evidence type="ECO:0000313" key="4">
    <source>
        <dbReference type="EMBL" id="CAE0714026.1"/>
    </source>
</evidence>